<sequence length="275" mass="30231">MASSLVVLLCILGAATLGSAQGPGGGPCDKANFTSCTALFASSLGVSQSAIFSDFFLNEALFNKFTTGKDLSDVVQLCNFISEFYGCVTPRQLRSCMSPLGWVSQGYSPAQAYINDGTFSQWGYICGVGISLFNDDPSLKCIRQTWANNYATLRDNTLIPYIRNATHDPTNACTYAKNLQDSWSNVFATGNCHAALRDPIGRFFGCATGEAYTTSEFRHCAHENNCDWEASWTNPTSYKFISVINGVNHLRVLPYYEQNADGEFYLTEERYVPLA</sequence>
<evidence type="ECO:0000256" key="1">
    <source>
        <dbReference type="SAM" id="SignalP"/>
    </source>
</evidence>
<dbReference type="AlphaFoldDB" id="A0A7E4W833"/>
<reference evidence="3" key="2">
    <citation type="submission" date="2020-10" db="UniProtKB">
        <authorList>
            <consortium name="WormBaseParasite"/>
        </authorList>
    </citation>
    <scope>IDENTIFICATION</scope>
</reference>
<dbReference type="Proteomes" id="UP000492821">
    <property type="component" value="Unassembled WGS sequence"/>
</dbReference>
<reference evidence="2" key="1">
    <citation type="journal article" date="2013" name="Genetics">
        <title>The draft genome and transcriptome of Panagrellus redivivus are shaped by the harsh demands of a free-living lifestyle.</title>
        <authorList>
            <person name="Srinivasan J."/>
            <person name="Dillman A.R."/>
            <person name="Macchietto M.G."/>
            <person name="Heikkinen L."/>
            <person name="Lakso M."/>
            <person name="Fracchia K.M."/>
            <person name="Antoshechkin I."/>
            <person name="Mortazavi A."/>
            <person name="Wong G."/>
            <person name="Sternberg P.W."/>
        </authorList>
    </citation>
    <scope>NUCLEOTIDE SEQUENCE [LARGE SCALE GENOMIC DNA]</scope>
    <source>
        <strain evidence="2">MT8872</strain>
    </source>
</reference>
<feature type="signal peptide" evidence="1">
    <location>
        <begin position="1"/>
        <end position="20"/>
    </location>
</feature>
<keyword evidence="1" id="KW-0732">Signal</keyword>
<evidence type="ECO:0000313" key="2">
    <source>
        <dbReference type="Proteomes" id="UP000492821"/>
    </source>
</evidence>
<protein>
    <submittedName>
        <fullName evidence="3">G_PROTEIN_RECEP_F2_3 domain-containing protein</fullName>
    </submittedName>
</protein>
<dbReference type="WBParaSite" id="Pan_g8751.t1">
    <property type="protein sequence ID" value="Pan_g8751.t1"/>
    <property type="gene ID" value="Pan_g8751"/>
</dbReference>
<proteinExistence type="predicted"/>
<evidence type="ECO:0000313" key="3">
    <source>
        <dbReference type="WBParaSite" id="Pan_g8751.t1"/>
    </source>
</evidence>
<accession>A0A7E4W833</accession>
<dbReference type="PANTHER" id="PTHR34311:SF4">
    <property type="entry name" value="NEMATODE SPECIFIC PEPTIDE FAMILY"/>
    <property type="match status" value="1"/>
</dbReference>
<feature type="chain" id="PRO_5028923881" evidence="1">
    <location>
        <begin position="21"/>
        <end position="275"/>
    </location>
</feature>
<organism evidence="2 3">
    <name type="scientific">Panagrellus redivivus</name>
    <name type="common">Microworm</name>
    <dbReference type="NCBI Taxonomy" id="6233"/>
    <lineage>
        <taxon>Eukaryota</taxon>
        <taxon>Metazoa</taxon>
        <taxon>Ecdysozoa</taxon>
        <taxon>Nematoda</taxon>
        <taxon>Chromadorea</taxon>
        <taxon>Rhabditida</taxon>
        <taxon>Tylenchina</taxon>
        <taxon>Panagrolaimomorpha</taxon>
        <taxon>Panagrolaimoidea</taxon>
        <taxon>Panagrolaimidae</taxon>
        <taxon>Panagrellus</taxon>
    </lineage>
</organism>
<dbReference type="PANTHER" id="PTHR34311">
    <property type="entry name" value="PROTEIN CBG21698-RELATED"/>
    <property type="match status" value="1"/>
</dbReference>
<keyword evidence="2" id="KW-1185">Reference proteome</keyword>
<name>A0A7E4W833_PANRE</name>